<dbReference type="SUPFAM" id="SSF55347">
    <property type="entry name" value="Glyceraldehyde-3-phosphate dehydrogenase-like, C-terminal domain"/>
    <property type="match status" value="1"/>
</dbReference>
<dbReference type="PANTHER" id="PTHR22604">
    <property type="entry name" value="OXIDOREDUCTASES"/>
    <property type="match status" value="1"/>
</dbReference>
<comment type="catalytic activity">
    <reaction evidence="5">
        <text>D-xylose + NADP(+) = D-xylono-1,5-lactone + NADPH + H(+)</text>
        <dbReference type="Rhea" id="RHEA:22000"/>
        <dbReference type="ChEBI" id="CHEBI:15378"/>
        <dbReference type="ChEBI" id="CHEBI:15867"/>
        <dbReference type="ChEBI" id="CHEBI:53455"/>
        <dbReference type="ChEBI" id="CHEBI:57783"/>
        <dbReference type="ChEBI" id="CHEBI:58349"/>
        <dbReference type="EC" id="1.1.1.179"/>
    </reaction>
</comment>
<evidence type="ECO:0000256" key="4">
    <source>
        <dbReference type="ARBA" id="ARBA00042988"/>
    </source>
</evidence>
<dbReference type="SUPFAM" id="SSF51735">
    <property type="entry name" value="NAD(P)-binding Rossmann-fold domains"/>
    <property type="match status" value="1"/>
</dbReference>
<name>A0ABR4IEL8_9EURO</name>
<accession>A0ABR4IEL8</accession>
<dbReference type="PANTHER" id="PTHR22604:SF105">
    <property type="entry name" value="TRANS-1,2-DIHYDROBENZENE-1,2-DIOL DEHYDROGENASE"/>
    <property type="match status" value="1"/>
</dbReference>
<dbReference type="EMBL" id="JBFXLU010000455">
    <property type="protein sequence ID" value="KAL2826166.1"/>
    <property type="molecule type" value="Genomic_DNA"/>
</dbReference>
<sequence length="357" mass="39176">MSELPTCRWGIVATGLISSWFVADLVVERDGAKVKHVIQAIGSSSSEKGREFAFKHCPNATPTIYASYTELYSDPDVDCVYIGTPHSFHRQNCLDAIAAGKNILCEKPFAINAREAREVLEAAKKKGVYIAEAMWLRHRPIVADLRKVLFEQHGIGEVSFLSSQYNLPVDVASLPSTSRYRDVKLGAGSLLDVGIYPLTWALVCLDPSDSQNLELPNILAAQTHSSGVEVTTSVILHYASTGRQATILSTFTAAPASNVVCRIHGSKGYIDVTGHDASHPASFTVYREISQGKFEAQEHDYPHPGQGFIYEADNTALDVLAHHTESATMPWAETIRVMEIMDEIRRQGGTVYPQDQA</sequence>
<dbReference type="InterPro" id="IPR050984">
    <property type="entry name" value="Gfo/Idh/MocA_domain"/>
</dbReference>
<dbReference type="InterPro" id="IPR036291">
    <property type="entry name" value="NAD(P)-bd_dom_sf"/>
</dbReference>
<evidence type="ECO:0000313" key="9">
    <source>
        <dbReference type="Proteomes" id="UP001610446"/>
    </source>
</evidence>
<evidence type="ECO:0000256" key="5">
    <source>
        <dbReference type="ARBA" id="ARBA00049233"/>
    </source>
</evidence>
<evidence type="ECO:0000256" key="3">
    <source>
        <dbReference type="ARBA" id="ARBA00038984"/>
    </source>
</evidence>
<proteinExistence type="inferred from homology"/>
<evidence type="ECO:0000259" key="7">
    <source>
        <dbReference type="Pfam" id="PF22725"/>
    </source>
</evidence>
<dbReference type="Pfam" id="PF22725">
    <property type="entry name" value="GFO_IDH_MocA_C3"/>
    <property type="match status" value="1"/>
</dbReference>
<evidence type="ECO:0000313" key="8">
    <source>
        <dbReference type="EMBL" id="KAL2826166.1"/>
    </source>
</evidence>
<dbReference type="Gene3D" id="3.40.50.720">
    <property type="entry name" value="NAD(P)-binding Rossmann-like Domain"/>
    <property type="match status" value="1"/>
</dbReference>
<dbReference type="Proteomes" id="UP001610446">
    <property type="component" value="Unassembled WGS sequence"/>
</dbReference>
<feature type="domain" description="Gfo/Idh/MocA-like oxidoreductase N-terminal" evidence="6">
    <location>
        <begin position="8"/>
        <end position="130"/>
    </location>
</feature>
<organism evidence="8 9">
    <name type="scientific">Aspergillus pseudoustus</name>
    <dbReference type="NCBI Taxonomy" id="1810923"/>
    <lineage>
        <taxon>Eukaryota</taxon>
        <taxon>Fungi</taxon>
        <taxon>Dikarya</taxon>
        <taxon>Ascomycota</taxon>
        <taxon>Pezizomycotina</taxon>
        <taxon>Eurotiomycetes</taxon>
        <taxon>Eurotiomycetidae</taxon>
        <taxon>Eurotiales</taxon>
        <taxon>Aspergillaceae</taxon>
        <taxon>Aspergillus</taxon>
        <taxon>Aspergillus subgen. Nidulantes</taxon>
    </lineage>
</organism>
<dbReference type="InterPro" id="IPR000683">
    <property type="entry name" value="Gfo/Idh/MocA-like_OxRdtase_N"/>
</dbReference>
<dbReference type="EC" id="1.1.1.179" evidence="3"/>
<dbReference type="Pfam" id="PF01408">
    <property type="entry name" value="GFO_IDH_MocA"/>
    <property type="match status" value="1"/>
</dbReference>
<keyword evidence="2" id="KW-0560">Oxidoreductase</keyword>
<evidence type="ECO:0000256" key="1">
    <source>
        <dbReference type="ARBA" id="ARBA00010928"/>
    </source>
</evidence>
<dbReference type="InterPro" id="IPR055170">
    <property type="entry name" value="GFO_IDH_MocA-like_dom"/>
</dbReference>
<comment type="similarity">
    <text evidence="1">Belongs to the Gfo/Idh/MocA family.</text>
</comment>
<evidence type="ECO:0000259" key="6">
    <source>
        <dbReference type="Pfam" id="PF01408"/>
    </source>
</evidence>
<feature type="domain" description="GFO/IDH/MocA-like oxidoreductase" evidence="7">
    <location>
        <begin position="149"/>
        <end position="270"/>
    </location>
</feature>
<dbReference type="Gene3D" id="3.30.360.10">
    <property type="entry name" value="Dihydrodipicolinate Reductase, domain 2"/>
    <property type="match status" value="1"/>
</dbReference>
<gene>
    <name evidence="8" type="ORF">BJY01DRAFT_256074</name>
</gene>
<evidence type="ECO:0000256" key="2">
    <source>
        <dbReference type="ARBA" id="ARBA00023002"/>
    </source>
</evidence>
<protein>
    <recommendedName>
        <fullName evidence="3">D-xylose 1-dehydrogenase (NADP(+), D-xylono-1,5-lactone-forming)</fullName>
        <ecNumber evidence="3">1.1.1.179</ecNumber>
    </recommendedName>
    <alternativeName>
        <fullName evidence="4">D-xylose-NADP dehydrogenase</fullName>
    </alternativeName>
</protein>
<reference evidence="8 9" key="1">
    <citation type="submission" date="2024-07" db="EMBL/GenBank/DDBJ databases">
        <title>Section-level genome sequencing and comparative genomics of Aspergillus sections Usti and Cavernicolus.</title>
        <authorList>
            <consortium name="Lawrence Berkeley National Laboratory"/>
            <person name="Nybo J.L."/>
            <person name="Vesth T.C."/>
            <person name="Theobald S."/>
            <person name="Frisvad J.C."/>
            <person name="Larsen T.O."/>
            <person name="Kjaerboelling I."/>
            <person name="Rothschild-Mancinelli K."/>
            <person name="Lyhne E.K."/>
            <person name="Kogle M.E."/>
            <person name="Barry K."/>
            <person name="Clum A."/>
            <person name="Na H."/>
            <person name="Ledsgaard L."/>
            <person name="Lin J."/>
            <person name="Lipzen A."/>
            <person name="Kuo A."/>
            <person name="Riley R."/>
            <person name="Mondo S."/>
            <person name="Labutti K."/>
            <person name="Haridas S."/>
            <person name="Pangalinan J."/>
            <person name="Salamov A.A."/>
            <person name="Simmons B.A."/>
            <person name="Magnuson J.K."/>
            <person name="Chen J."/>
            <person name="Drula E."/>
            <person name="Henrissat B."/>
            <person name="Wiebenga A."/>
            <person name="Lubbers R.J."/>
            <person name="Gomes A.C."/>
            <person name="Makela M.R."/>
            <person name="Stajich J."/>
            <person name="Grigoriev I.V."/>
            <person name="Mortensen U.H."/>
            <person name="De Vries R.P."/>
            <person name="Baker S.E."/>
            <person name="Andersen M.R."/>
        </authorList>
    </citation>
    <scope>NUCLEOTIDE SEQUENCE [LARGE SCALE GENOMIC DNA]</scope>
    <source>
        <strain evidence="8 9">CBS 123904</strain>
    </source>
</reference>
<comment type="caution">
    <text evidence="8">The sequence shown here is derived from an EMBL/GenBank/DDBJ whole genome shotgun (WGS) entry which is preliminary data.</text>
</comment>
<keyword evidence="9" id="KW-1185">Reference proteome</keyword>